<reference evidence="3" key="1">
    <citation type="journal article" date="2014" name="Stand. Genomic Sci.">
        <title>Genome sequence of the exopolysaccharide-producing Salipiger mucosus type strain (DSM 16094(T)), a moderately halophilic member of the Roseobacter clade.</title>
        <authorList>
            <person name="Riedel T."/>
            <person name="Spring S."/>
            <person name="Fiebig A."/>
            <person name="Petersen J."/>
            <person name="Kyrpides N.C."/>
            <person name="Goker M."/>
            <person name="Klenk H.P."/>
        </authorList>
    </citation>
    <scope>NUCLEOTIDE SEQUENCE [LARGE SCALE GENOMIC DNA]</scope>
    <source>
        <strain evidence="3">DSM 16094</strain>
    </source>
</reference>
<sequence>MPTRFEPEPVSSEEVRDYRDRTGAGLHEARRKLSRRNAKEPFRKLREEGTVEEKVEWLLDRFEEKHFPEMTFRKSWLSEQKP</sequence>
<keyword evidence="3" id="KW-1185">Reference proteome</keyword>
<evidence type="ECO:0000256" key="1">
    <source>
        <dbReference type="SAM" id="MobiDB-lite"/>
    </source>
</evidence>
<organism evidence="2 3">
    <name type="scientific">Salipiger mucosus DSM 16094</name>
    <dbReference type="NCBI Taxonomy" id="1123237"/>
    <lineage>
        <taxon>Bacteria</taxon>
        <taxon>Pseudomonadati</taxon>
        <taxon>Pseudomonadota</taxon>
        <taxon>Alphaproteobacteria</taxon>
        <taxon>Rhodobacterales</taxon>
        <taxon>Roseobacteraceae</taxon>
        <taxon>Salipiger</taxon>
    </lineage>
</organism>
<proteinExistence type="predicted"/>
<dbReference type="AlphaFoldDB" id="S9SCB2"/>
<gene>
    <name evidence="2" type="ORF">Salmuc_01654</name>
</gene>
<dbReference type="Proteomes" id="UP000015347">
    <property type="component" value="Unassembled WGS sequence"/>
</dbReference>
<comment type="caution">
    <text evidence="2">The sequence shown here is derived from an EMBL/GenBank/DDBJ whole genome shotgun (WGS) entry which is preliminary data.</text>
</comment>
<feature type="region of interest" description="Disordered" evidence="1">
    <location>
        <begin position="1"/>
        <end position="34"/>
    </location>
</feature>
<dbReference type="RefSeq" id="WP_020038327.1">
    <property type="nucleotide sequence ID" value="NZ_KE557274.1"/>
</dbReference>
<accession>S9SCB2</accession>
<dbReference type="STRING" id="1123237.Salmuc_01654"/>
<protein>
    <submittedName>
        <fullName evidence="2">Uncharacterized protein</fullName>
    </submittedName>
</protein>
<name>S9SCB2_9RHOB</name>
<feature type="compositionally biased region" description="Basic and acidic residues" evidence="1">
    <location>
        <begin position="13"/>
        <end position="22"/>
    </location>
</feature>
<evidence type="ECO:0000313" key="2">
    <source>
        <dbReference type="EMBL" id="EPX83879.1"/>
    </source>
</evidence>
<dbReference type="EMBL" id="APVH01000013">
    <property type="protein sequence ID" value="EPX83879.1"/>
    <property type="molecule type" value="Genomic_DNA"/>
</dbReference>
<evidence type="ECO:0000313" key="3">
    <source>
        <dbReference type="Proteomes" id="UP000015347"/>
    </source>
</evidence>
<dbReference type="HOGENOM" id="CLU_2556302_0_0_5"/>